<name>A0ABY3DWR4_9HYPH</name>
<sequence>MRLLTNDVVPGSSLSTRTLTYTGFGTTPGDGTRTVRVLPLAGANGPGRPTLAWMRNNGGTLTYHAANADVSTPGTTMNYARGYGVCGVTLVDNEIQFSPSRASMDYAYFVFGVSPTSAEAGGSNGGRSGLHPLYGRGLFFSRPGFNHLTCTLDDMMLSTRRNHFQIEETGAAFPQTYGGGGTTFGTSKVNGDPFPILLGGATLRNCGIVTLKKSYPHYPPVIAYSMGTGHQQAPSIFWLSANQLLIAGMPDGTTGIRYAVVASDPAYQPGIDTSSVSRIRFWRGQEALVSKHNISWFNAGANDFLFRSSRISPRFADFGSILTGGISGMYGLPAGGIPPDGAGSPFGFFLVQDQGQWWCGAGFVHMQDVVTATGTYYNTRFRAAIVDRTRYWWFRDAAWTGSMFGWLAAMNLSDF</sequence>
<dbReference type="EMBL" id="VMBP01000001">
    <property type="protein sequence ID" value="TSJ64618.1"/>
    <property type="molecule type" value="Genomic_DNA"/>
</dbReference>
<evidence type="ECO:0000313" key="2">
    <source>
        <dbReference type="Proteomes" id="UP000315321"/>
    </source>
</evidence>
<gene>
    <name evidence="1" type="ORF">FO470_04995</name>
</gene>
<proteinExistence type="predicted"/>
<evidence type="ECO:0000313" key="1">
    <source>
        <dbReference type="EMBL" id="TSJ64618.1"/>
    </source>
</evidence>
<dbReference type="Proteomes" id="UP000315321">
    <property type="component" value="Unassembled WGS sequence"/>
</dbReference>
<reference evidence="1 2" key="1">
    <citation type="submission" date="2019-07" db="EMBL/GenBank/DDBJ databases">
        <authorList>
            <person name="Grouzdev D.S."/>
        </authorList>
    </citation>
    <scope>NUCLEOTIDE SEQUENCE [LARGE SCALE GENOMIC DNA]</scope>
    <source>
        <strain evidence="1 2">3C</strain>
    </source>
</reference>
<protein>
    <submittedName>
        <fullName evidence="1">Uncharacterized protein</fullName>
    </submittedName>
</protein>
<keyword evidence="2" id="KW-1185">Reference proteome</keyword>
<comment type="caution">
    <text evidence="1">The sequence shown here is derived from an EMBL/GenBank/DDBJ whole genome shotgun (WGS) entry which is preliminary data.</text>
</comment>
<accession>A0ABY3DWR4</accession>
<dbReference type="RefSeq" id="WP_144341773.1">
    <property type="nucleotide sequence ID" value="NZ_VMBP01000001.1"/>
</dbReference>
<organism evidence="1 2">
    <name type="scientific">Ancylobacter moscoviensis</name>
    <dbReference type="NCBI Taxonomy" id="2597768"/>
    <lineage>
        <taxon>Bacteria</taxon>
        <taxon>Pseudomonadati</taxon>
        <taxon>Pseudomonadota</taxon>
        <taxon>Alphaproteobacteria</taxon>
        <taxon>Hyphomicrobiales</taxon>
        <taxon>Xanthobacteraceae</taxon>
        <taxon>Ancylobacter</taxon>
    </lineage>
</organism>